<dbReference type="EMBL" id="MU860046">
    <property type="protein sequence ID" value="KAK4240171.1"/>
    <property type="molecule type" value="Genomic_DNA"/>
</dbReference>
<keyword evidence="3" id="KW-1185">Reference proteome</keyword>
<dbReference type="Proteomes" id="UP001303760">
    <property type="component" value="Unassembled WGS sequence"/>
</dbReference>
<feature type="compositionally biased region" description="Low complexity" evidence="1">
    <location>
        <begin position="21"/>
        <end position="36"/>
    </location>
</feature>
<accession>A0AAN7CDR0</accession>
<organism evidence="2 3">
    <name type="scientific">Achaetomium macrosporum</name>
    <dbReference type="NCBI Taxonomy" id="79813"/>
    <lineage>
        <taxon>Eukaryota</taxon>
        <taxon>Fungi</taxon>
        <taxon>Dikarya</taxon>
        <taxon>Ascomycota</taxon>
        <taxon>Pezizomycotina</taxon>
        <taxon>Sordariomycetes</taxon>
        <taxon>Sordariomycetidae</taxon>
        <taxon>Sordariales</taxon>
        <taxon>Chaetomiaceae</taxon>
        <taxon>Achaetomium</taxon>
    </lineage>
</organism>
<feature type="region of interest" description="Disordered" evidence="1">
    <location>
        <begin position="151"/>
        <end position="180"/>
    </location>
</feature>
<reference evidence="2" key="1">
    <citation type="journal article" date="2023" name="Mol. Phylogenet. Evol.">
        <title>Genome-scale phylogeny and comparative genomics of the fungal order Sordariales.</title>
        <authorList>
            <person name="Hensen N."/>
            <person name="Bonometti L."/>
            <person name="Westerberg I."/>
            <person name="Brannstrom I.O."/>
            <person name="Guillou S."/>
            <person name="Cros-Aarteil S."/>
            <person name="Calhoun S."/>
            <person name="Haridas S."/>
            <person name="Kuo A."/>
            <person name="Mondo S."/>
            <person name="Pangilinan J."/>
            <person name="Riley R."/>
            <person name="LaButti K."/>
            <person name="Andreopoulos B."/>
            <person name="Lipzen A."/>
            <person name="Chen C."/>
            <person name="Yan M."/>
            <person name="Daum C."/>
            <person name="Ng V."/>
            <person name="Clum A."/>
            <person name="Steindorff A."/>
            <person name="Ohm R.A."/>
            <person name="Martin F."/>
            <person name="Silar P."/>
            <person name="Natvig D.O."/>
            <person name="Lalanne C."/>
            <person name="Gautier V."/>
            <person name="Ament-Velasquez S.L."/>
            <person name="Kruys A."/>
            <person name="Hutchinson M.I."/>
            <person name="Powell A.J."/>
            <person name="Barry K."/>
            <person name="Miller A.N."/>
            <person name="Grigoriev I.V."/>
            <person name="Debuchy R."/>
            <person name="Gladieux P."/>
            <person name="Hiltunen Thoren M."/>
            <person name="Johannesson H."/>
        </authorList>
    </citation>
    <scope>NUCLEOTIDE SEQUENCE</scope>
    <source>
        <strain evidence="2">CBS 532.94</strain>
    </source>
</reference>
<name>A0AAN7CDR0_9PEZI</name>
<comment type="caution">
    <text evidence="2">The sequence shown here is derived from an EMBL/GenBank/DDBJ whole genome shotgun (WGS) entry which is preliminary data.</text>
</comment>
<dbReference type="AlphaFoldDB" id="A0AAN7CDR0"/>
<sequence length="344" mass="38207">MPGGLADSRHAPHARRPFRNTTTSTSLSPPTLTVTPAPITGHCHNNISHPPAASTTTANGTSAPDHPQRPPPSAPHELARYTKIIRRLQWKLPFLAEGYRKAVDRVGTDLAAVSEAELMFKLDFFEYYMLIERALVHLLGVFGVDIPRGYSSPSPPHNLPNEDGYGGTARRNGSKGLNGSIWRSESRARHRYHANVLAALDREDNPLHGTLGTGEVRTQLGRAKHLRNRWKTAGDELDHEHGDYDNGSSAMAARTELGEWPRSRKIAAPLDTYRLEYMLEVIFRGFEEAFKIAERYVKGGSERGAEGDADMLGEDGKAIDWTATADDDEDQWEFMVDAMDWEAV</sequence>
<evidence type="ECO:0000313" key="3">
    <source>
        <dbReference type="Proteomes" id="UP001303760"/>
    </source>
</evidence>
<evidence type="ECO:0000256" key="1">
    <source>
        <dbReference type="SAM" id="MobiDB-lite"/>
    </source>
</evidence>
<reference evidence="2" key="2">
    <citation type="submission" date="2023-05" db="EMBL/GenBank/DDBJ databases">
        <authorList>
            <consortium name="Lawrence Berkeley National Laboratory"/>
            <person name="Steindorff A."/>
            <person name="Hensen N."/>
            <person name="Bonometti L."/>
            <person name="Westerberg I."/>
            <person name="Brannstrom I.O."/>
            <person name="Guillou S."/>
            <person name="Cros-Aarteil S."/>
            <person name="Calhoun S."/>
            <person name="Haridas S."/>
            <person name="Kuo A."/>
            <person name="Mondo S."/>
            <person name="Pangilinan J."/>
            <person name="Riley R."/>
            <person name="Labutti K."/>
            <person name="Andreopoulos B."/>
            <person name="Lipzen A."/>
            <person name="Chen C."/>
            <person name="Yanf M."/>
            <person name="Daum C."/>
            <person name="Ng V."/>
            <person name="Clum A."/>
            <person name="Ohm R."/>
            <person name="Martin F."/>
            <person name="Silar P."/>
            <person name="Natvig D."/>
            <person name="Lalanne C."/>
            <person name="Gautier V."/>
            <person name="Ament-Velasquez S.L."/>
            <person name="Kruys A."/>
            <person name="Hutchinson M.I."/>
            <person name="Powell A.J."/>
            <person name="Barry K."/>
            <person name="Miller A.N."/>
            <person name="Grigoriev I.V."/>
            <person name="Debuchy R."/>
            <person name="Gladieux P."/>
            <person name="Thoren M.H."/>
            <person name="Johannesson H."/>
        </authorList>
    </citation>
    <scope>NUCLEOTIDE SEQUENCE</scope>
    <source>
        <strain evidence="2">CBS 532.94</strain>
    </source>
</reference>
<gene>
    <name evidence="2" type="ORF">C8A03DRAFT_31740</name>
</gene>
<evidence type="ECO:0000313" key="2">
    <source>
        <dbReference type="EMBL" id="KAK4240171.1"/>
    </source>
</evidence>
<protein>
    <recommendedName>
        <fullName evidence="4">Fungal specific transcription factor</fullName>
    </recommendedName>
</protein>
<proteinExistence type="predicted"/>
<feature type="region of interest" description="Disordered" evidence="1">
    <location>
        <begin position="1"/>
        <end position="76"/>
    </location>
</feature>
<feature type="compositionally biased region" description="Low complexity" evidence="1">
    <location>
        <begin position="50"/>
        <end position="64"/>
    </location>
</feature>
<evidence type="ECO:0008006" key="4">
    <source>
        <dbReference type="Google" id="ProtNLM"/>
    </source>
</evidence>